<dbReference type="PANTHER" id="PTHR22640:SF2">
    <property type="entry name" value="STRUCTURAL MAINTENANCE OF CHROMOSOMES FLEXIBLE HINGE DOMAIN-CONTAINING PROTEIN 1"/>
    <property type="match status" value="1"/>
</dbReference>
<sequence length="193" mass="21126">MHGAVTAASRGASVTGRFNPGALDGRNGTGFYDAYGASKATVFNCNKPRDGDKDGCFYFRDKMIPERVEKYCIQFMYMAEKATVLYSEQLLIDVVANKPVKLVPLPNPATPTVSNVKAEETRTLVKNLWLKTVDEHSNLAGVTLNGTIIAEITYPSETEEEMPHFQSNAGTMEFPFENGSAVIPVGILLLLDK</sequence>
<evidence type="ECO:0000259" key="2">
    <source>
        <dbReference type="Pfam" id="PF26201"/>
    </source>
</evidence>
<dbReference type="Pfam" id="PF26201">
    <property type="entry name" value="Ig_SMCHD1_7th"/>
    <property type="match status" value="1"/>
</dbReference>
<keyword evidence="4" id="KW-1185">Reference proteome</keyword>
<dbReference type="InterPro" id="IPR058617">
    <property type="entry name" value="Ig_SMCHD1_7th"/>
</dbReference>
<dbReference type="PANTHER" id="PTHR22640">
    <property type="entry name" value="STRUCTURAL MAINTENANCE OF CHROMOSOMES FLEXIBLE HINGE DOMAIN-CONTAINING PROTEIN 1"/>
    <property type="match status" value="1"/>
</dbReference>
<name>A0ABN9KT35_9NEOB</name>
<protein>
    <submittedName>
        <fullName evidence="3">Uncharacterized protein</fullName>
    </submittedName>
</protein>
<dbReference type="Pfam" id="PF26199">
    <property type="entry name" value="Ig_SMCHD1_8th"/>
    <property type="match status" value="1"/>
</dbReference>
<dbReference type="EMBL" id="CAUEEQ010001336">
    <property type="protein sequence ID" value="CAJ0919497.1"/>
    <property type="molecule type" value="Genomic_DNA"/>
</dbReference>
<feature type="domain" description="SMCHD1 Ig-like" evidence="2">
    <location>
        <begin position="37"/>
        <end position="81"/>
    </location>
</feature>
<feature type="domain" description="SMCHD1 Ig-like" evidence="1">
    <location>
        <begin position="102"/>
        <end position="184"/>
    </location>
</feature>
<evidence type="ECO:0000313" key="4">
    <source>
        <dbReference type="Proteomes" id="UP001176940"/>
    </source>
</evidence>
<proteinExistence type="predicted"/>
<accession>A0ABN9KT35</accession>
<reference evidence="3" key="1">
    <citation type="submission" date="2023-07" db="EMBL/GenBank/DDBJ databases">
        <authorList>
            <person name="Stuckert A."/>
        </authorList>
    </citation>
    <scope>NUCLEOTIDE SEQUENCE</scope>
</reference>
<dbReference type="InterPro" id="IPR058616">
    <property type="entry name" value="Ig_SMCHD1_8th"/>
</dbReference>
<comment type="caution">
    <text evidence="3">The sequence shown here is derived from an EMBL/GenBank/DDBJ whole genome shotgun (WGS) entry which is preliminary data.</text>
</comment>
<gene>
    <name evidence="3" type="ORF">RIMI_LOCUS1048808</name>
</gene>
<organism evidence="3 4">
    <name type="scientific">Ranitomeya imitator</name>
    <name type="common">mimic poison frog</name>
    <dbReference type="NCBI Taxonomy" id="111125"/>
    <lineage>
        <taxon>Eukaryota</taxon>
        <taxon>Metazoa</taxon>
        <taxon>Chordata</taxon>
        <taxon>Craniata</taxon>
        <taxon>Vertebrata</taxon>
        <taxon>Euteleostomi</taxon>
        <taxon>Amphibia</taxon>
        <taxon>Batrachia</taxon>
        <taxon>Anura</taxon>
        <taxon>Neobatrachia</taxon>
        <taxon>Hyloidea</taxon>
        <taxon>Dendrobatidae</taxon>
        <taxon>Dendrobatinae</taxon>
        <taxon>Ranitomeya</taxon>
    </lineage>
</organism>
<dbReference type="Proteomes" id="UP001176940">
    <property type="component" value="Unassembled WGS sequence"/>
</dbReference>
<dbReference type="InterPro" id="IPR038892">
    <property type="entry name" value="SMCHD1"/>
</dbReference>
<evidence type="ECO:0000313" key="3">
    <source>
        <dbReference type="EMBL" id="CAJ0919497.1"/>
    </source>
</evidence>
<evidence type="ECO:0000259" key="1">
    <source>
        <dbReference type="Pfam" id="PF26199"/>
    </source>
</evidence>